<keyword evidence="3" id="KW-0472">Membrane</keyword>
<evidence type="ECO:0000313" key="4">
    <source>
        <dbReference type="EMBL" id="TWI55993.1"/>
    </source>
</evidence>
<comment type="caution">
    <text evidence="4">The sequence shown here is derived from an EMBL/GenBank/DDBJ whole genome shotgun (WGS) entry which is preliminary data.</text>
</comment>
<evidence type="ECO:0000256" key="1">
    <source>
        <dbReference type="ARBA" id="ARBA00004241"/>
    </source>
</evidence>
<dbReference type="InterPro" id="IPR016785">
    <property type="entry name" value="ComGD"/>
</dbReference>
<protein>
    <submittedName>
        <fullName evidence="4">Competence protein ComGD</fullName>
    </submittedName>
</protein>
<dbReference type="EMBL" id="VLKZ01000006">
    <property type="protein sequence ID" value="TWI55993.1"/>
    <property type="molecule type" value="Genomic_DNA"/>
</dbReference>
<proteinExistence type="predicted"/>
<dbReference type="Pfam" id="PF07963">
    <property type="entry name" value="N_methyl"/>
    <property type="match status" value="1"/>
</dbReference>
<dbReference type="NCBIfam" id="TIGR02532">
    <property type="entry name" value="IV_pilin_GFxxxE"/>
    <property type="match status" value="1"/>
</dbReference>
<organism evidence="4 5">
    <name type="scientific">Halalkalibacter nanhaiisediminis</name>
    <dbReference type="NCBI Taxonomy" id="688079"/>
    <lineage>
        <taxon>Bacteria</taxon>
        <taxon>Bacillati</taxon>
        <taxon>Bacillota</taxon>
        <taxon>Bacilli</taxon>
        <taxon>Bacillales</taxon>
        <taxon>Bacillaceae</taxon>
        <taxon>Halalkalibacter</taxon>
    </lineage>
</organism>
<feature type="transmembrane region" description="Helical" evidence="3">
    <location>
        <begin position="7"/>
        <end position="29"/>
    </location>
</feature>
<dbReference type="NCBIfam" id="NF040982">
    <property type="entry name" value="ComGD"/>
    <property type="match status" value="1"/>
</dbReference>
<dbReference type="RefSeq" id="WP_144450841.1">
    <property type="nucleotide sequence ID" value="NZ_VLKZ01000006.1"/>
</dbReference>
<comment type="subcellular location">
    <subcellularLocation>
        <location evidence="1">Cell surface</location>
    </subcellularLocation>
</comment>
<dbReference type="GO" id="GO:0009986">
    <property type="term" value="C:cell surface"/>
    <property type="evidence" value="ECO:0007669"/>
    <property type="project" value="UniProtKB-SubCell"/>
</dbReference>
<dbReference type="AlphaFoldDB" id="A0A562QH51"/>
<sequence length="148" mass="16820">MIESEKGFTLIELLVTLSILSILLLLPIITLPNLASTTHQADLMAKQLKEDLLLAQQLAMSTGRQTYVRVDNQLQEYAIRFSFSEVYLKRTYLENGMSIEPNTLSISSISFLANGHPTHSGSFILRIDDIRYRYTIYLGKGMISYKKL</sequence>
<accession>A0A562QH51</accession>
<keyword evidence="5" id="KW-1185">Reference proteome</keyword>
<evidence type="ECO:0000313" key="5">
    <source>
        <dbReference type="Proteomes" id="UP000315711"/>
    </source>
</evidence>
<dbReference type="InterPro" id="IPR045584">
    <property type="entry name" value="Pilin-like"/>
</dbReference>
<dbReference type="OrthoDB" id="2889480at2"/>
<name>A0A562QH51_9BACI</name>
<evidence type="ECO:0000256" key="2">
    <source>
        <dbReference type="ARBA" id="ARBA00023287"/>
    </source>
</evidence>
<gene>
    <name evidence="4" type="ORF">IQ10_02562</name>
</gene>
<keyword evidence="3" id="KW-0812">Transmembrane</keyword>
<dbReference type="PIRSF" id="PIRSF021292">
    <property type="entry name" value="Competence_ComGD"/>
    <property type="match status" value="1"/>
</dbReference>
<dbReference type="Proteomes" id="UP000315711">
    <property type="component" value="Unassembled WGS sequence"/>
</dbReference>
<dbReference type="Gene3D" id="3.30.700.10">
    <property type="entry name" value="Glycoprotein, Type 4 Pilin"/>
    <property type="match status" value="1"/>
</dbReference>
<evidence type="ECO:0000256" key="3">
    <source>
        <dbReference type="SAM" id="Phobius"/>
    </source>
</evidence>
<reference evidence="4 5" key="1">
    <citation type="journal article" date="2015" name="Stand. Genomic Sci.">
        <title>Genomic Encyclopedia of Bacterial and Archaeal Type Strains, Phase III: the genomes of soil and plant-associated and newly described type strains.</title>
        <authorList>
            <person name="Whitman W.B."/>
            <person name="Woyke T."/>
            <person name="Klenk H.P."/>
            <person name="Zhou Y."/>
            <person name="Lilburn T.G."/>
            <person name="Beck B.J."/>
            <person name="De Vos P."/>
            <person name="Vandamme P."/>
            <person name="Eisen J.A."/>
            <person name="Garrity G."/>
            <person name="Hugenholtz P."/>
            <person name="Kyrpides N.C."/>
        </authorList>
    </citation>
    <scope>NUCLEOTIDE SEQUENCE [LARGE SCALE GENOMIC DNA]</scope>
    <source>
        <strain evidence="4 5">CGMCC 1.10116</strain>
    </source>
</reference>
<dbReference type="GO" id="GO:0030420">
    <property type="term" value="P:establishment of competence for transformation"/>
    <property type="evidence" value="ECO:0007669"/>
    <property type="project" value="UniProtKB-KW"/>
</dbReference>
<dbReference type="SUPFAM" id="SSF54523">
    <property type="entry name" value="Pili subunits"/>
    <property type="match status" value="1"/>
</dbReference>
<dbReference type="InterPro" id="IPR012902">
    <property type="entry name" value="N_methyl_site"/>
</dbReference>
<keyword evidence="2" id="KW-0178">Competence</keyword>
<keyword evidence="3" id="KW-1133">Transmembrane helix</keyword>
<dbReference type="PROSITE" id="PS00409">
    <property type="entry name" value="PROKAR_NTER_METHYL"/>
    <property type="match status" value="1"/>
</dbReference>